<dbReference type="OrthoDB" id="3895532at2759"/>
<name>A0A8K0PF13_9PEZI</name>
<dbReference type="AlphaFoldDB" id="A0A8K0PF13"/>
<evidence type="ECO:0000256" key="1">
    <source>
        <dbReference type="SAM" id="MobiDB-lite"/>
    </source>
</evidence>
<comment type="caution">
    <text evidence="2">The sequence shown here is derived from an EMBL/GenBank/DDBJ whole genome shotgun (WGS) entry which is preliminary data.</text>
</comment>
<evidence type="ECO:0000313" key="2">
    <source>
        <dbReference type="EMBL" id="KAG8629790.1"/>
    </source>
</evidence>
<keyword evidence="3" id="KW-1185">Reference proteome</keyword>
<organism evidence="2 3">
    <name type="scientific">Elsinoe batatas</name>
    <dbReference type="NCBI Taxonomy" id="2601811"/>
    <lineage>
        <taxon>Eukaryota</taxon>
        <taxon>Fungi</taxon>
        <taxon>Dikarya</taxon>
        <taxon>Ascomycota</taxon>
        <taxon>Pezizomycotina</taxon>
        <taxon>Dothideomycetes</taxon>
        <taxon>Dothideomycetidae</taxon>
        <taxon>Myriangiales</taxon>
        <taxon>Elsinoaceae</taxon>
        <taxon>Elsinoe</taxon>
    </lineage>
</organism>
<accession>A0A8K0PF13</accession>
<gene>
    <name evidence="2" type="ORF">KVT40_001409</name>
</gene>
<proteinExistence type="predicted"/>
<sequence length="367" mass="40236">MAGCLPDLKRIFNPNKQRPYLPVDPPIARTSISSEHRGRSEFPRPLSRANSTREFGRKGSSRRSSINKAPFQSRQRSTSRSRTRSQSPVRTKPDKAQASANSDPRPMGLFAGVKPPLSDNNAALRQNGPAADQRVPRMVSARDLKGLGMERVRHHNPIRGEQIGKEQPRVVRFLDRETENTQPRPHPQQPQQPQQVHIKAKKPSKEQLSKHSKPADKATGLRHTKSVQPLPAQQQQTFLVELPGDFTDVMEKEAVVAAPTIRQVASYDTFELPSRMATPQPQLAVPAHGGQAGLAPVMELPGSTIPPSPSDSFSFTFTAELPGSAPTLAEKEAGIVAPTELPGSVPYHKAQAELTQRMANATFCAAR</sequence>
<feature type="region of interest" description="Disordered" evidence="1">
    <location>
        <begin position="1"/>
        <end position="134"/>
    </location>
</feature>
<dbReference type="EMBL" id="JAESVG020000002">
    <property type="protein sequence ID" value="KAG8629790.1"/>
    <property type="molecule type" value="Genomic_DNA"/>
</dbReference>
<dbReference type="Proteomes" id="UP000809789">
    <property type="component" value="Unassembled WGS sequence"/>
</dbReference>
<evidence type="ECO:0000313" key="3">
    <source>
        <dbReference type="Proteomes" id="UP000809789"/>
    </source>
</evidence>
<reference evidence="2" key="1">
    <citation type="submission" date="2021-07" db="EMBL/GenBank/DDBJ databases">
        <title>Elsinoe batatas strain:CRI-CJ2 Genome sequencing and assembly.</title>
        <authorList>
            <person name="Huang L."/>
        </authorList>
    </citation>
    <scope>NUCLEOTIDE SEQUENCE</scope>
    <source>
        <strain evidence="2">CRI-CJ2</strain>
    </source>
</reference>
<protein>
    <submittedName>
        <fullName evidence="2">Uncharacterized protein</fullName>
    </submittedName>
</protein>
<feature type="compositionally biased region" description="Basic and acidic residues" evidence="1">
    <location>
        <begin position="203"/>
        <end position="216"/>
    </location>
</feature>
<feature type="region of interest" description="Disordered" evidence="1">
    <location>
        <begin position="178"/>
        <end position="232"/>
    </location>
</feature>